<keyword evidence="2" id="KW-0378">Hydrolase</keyword>
<evidence type="ECO:0000313" key="2">
    <source>
        <dbReference type="EMBL" id="CZR57483.1"/>
    </source>
</evidence>
<dbReference type="Proteomes" id="UP000184330">
    <property type="component" value="Unassembled WGS sequence"/>
</dbReference>
<dbReference type="Gene3D" id="3.40.50.1820">
    <property type="entry name" value="alpha/beta hydrolase"/>
    <property type="match status" value="1"/>
</dbReference>
<dbReference type="SUPFAM" id="SSF53474">
    <property type="entry name" value="alpha/beta-Hydrolases"/>
    <property type="match status" value="1"/>
</dbReference>
<dbReference type="PANTHER" id="PTHR17630">
    <property type="entry name" value="DIENELACTONE HYDROLASE"/>
    <property type="match status" value="1"/>
</dbReference>
<dbReference type="STRING" id="576137.A0A1L7WXI5"/>
<dbReference type="InterPro" id="IPR029058">
    <property type="entry name" value="AB_hydrolase_fold"/>
</dbReference>
<dbReference type="OrthoDB" id="1393670at2759"/>
<protein>
    <submittedName>
        <fullName evidence="2">Related to dienelactone hydrolase</fullName>
    </submittedName>
</protein>
<feature type="domain" description="Dienelactone hydrolase" evidence="1">
    <location>
        <begin position="58"/>
        <end position="257"/>
    </location>
</feature>
<dbReference type="Pfam" id="PF01738">
    <property type="entry name" value="DLH"/>
    <property type="match status" value="1"/>
</dbReference>
<reference evidence="2 3" key="1">
    <citation type="submission" date="2016-03" db="EMBL/GenBank/DDBJ databases">
        <authorList>
            <person name="Ploux O."/>
        </authorList>
    </citation>
    <scope>NUCLEOTIDE SEQUENCE [LARGE SCALE GENOMIC DNA]</scope>
    <source>
        <strain evidence="2 3">UAMH 11012</strain>
    </source>
</reference>
<name>A0A1L7WXI5_9HELO</name>
<dbReference type="InterPro" id="IPR002925">
    <property type="entry name" value="Dienelactn_hydro"/>
</dbReference>
<accession>A0A1L7WXI5</accession>
<organism evidence="2 3">
    <name type="scientific">Phialocephala subalpina</name>
    <dbReference type="NCBI Taxonomy" id="576137"/>
    <lineage>
        <taxon>Eukaryota</taxon>
        <taxon>Fungi</taxon>
        <taxon>Dikarya</taxon>
        <taxon>Ascomycota</taxon>
        <taxon>Pezizomycotina</taxon>
        <taxon>Leotiomycetes</taxon>
        <taxon>Helotiales</taxon>
        <taxon>Mollisiaceae</taxon>
        <taxon>Phialocephala</taxon>
        <taxon>Phialocephala fortinii species complex</taxon>
    </lineage>
</organism>
<dbReference type="AlphaFoldDB" id="A0A1L7WXI5"/>
<evidence type="ECO:0000259" key="1">
    <source>
        <dbReference type="Pfam" id="PF01738"/>
    </source>
</evidence>
<keyword evidence="3" id="KW-1185">Reference proteome</keyword>
<proteinExistence type="predicted"/>
<gene>
    <name evidence="2" type="ORF">PAC_07372</name>
</gene>
<dbReference type="PANTHER" id="PTHR17630:SF44">
    <property type="entry name" value="PROTEIN AIM2"/>
    <property type="match status" value="1"/>
</dbReference>
<evidence type="ECO:0000313" key="3">
    <source>
        <dbReference type="Proteomes" id="UP000184330"/>
    </source>
</evidence>
<sequence>MPPPADSYLAIPPGDHCLSGNLHTGETRGKIETIEEAPTYITSPHPGKGNGNILFYYPDVHGFYNNAMLLMDAFADAGYTVFGIDYFRDDPIWKHRKDANDKTTDPGFDHAAWRDKHSSFARATVPKWTKAIASTYGKETTKYACVGYCFGAPYVLNSLTAEGFISAGAFAHPGALTDEQFQNLAKPVLLSCAENDHAFPPEKRQKAQRILQEGGKKYQFQLFQGVSHGFAVRCNLDDPYERYVKEQSYRGIVEWFNFWLSQ</sequence>
<dbReference type="GO" id="GO:0016787">
    <property type="term" value="F:hydrolase activity"/>
    <property type="evidence" value="ECO:0007669"/>
    <property type="project" value="UniProtKB-KW"/>
</dbReference>
<dbReference type="EMBL" id="FJOG01000010">
    <property type="protein sequence ID" value="CZR57483.1"/>
    <property type="molecule type" value="Genomic_DNA"/>
</dbReference>